<dbReference type="EMBL" id="CP001230">
    <property type="protein sequence ID" value="ACO03802.1"/>
    <property type="molecule type" value="Genomic_DNA"/>
</dbReference>
<organism evidence="3 4">
    <name type="scientific">Persephonella marina (strain DSM 14350 / EX-H1)</name>
    <dbReference type="NCBI Taxonomy" id="123214"/>
    <lineage>
        <taxon>Bacteria</taxon>
        <taxon>Pseudomonadati</taxon>
        <taxon>Aquificota</taxon>
        <taxon>Aquificia</taxon>
        <taxon>Aquificales</taxon>
        <taxon>Hydrogenothermaceae</taxon>
        <taxon>Persephonella</taxon>
    </lineage>
</organism>
<feature type="compositionally biased region" description="Basic and acidic residues" evidence="1">
    <location>
        <begin position="213"/>
        <end position="230"/>
    </location>
</feature>
<dbReference type="GO" id="GO:0000162">
    <property type="term" value="P:L-tryptophan biosynthetic process"/>
    <property type="evidence" value="ECO:0007669"/>
    <property type="project" value="TreeGrafter"/>
</dbReference>
<accession>C0QRL6</accession>
<dbReference type="PaxDb" id="123214-PERMA_1545"/>
<dbReference type="Proteomes" id="UP000001366">
    <property type="component" value="Chromosome"/>
</dbReference>
<dbReference type="HOGENOM" id="CLU_006493_7_2_0"/>
<dbReference type="AlphaFoldDB" id="C0QRL6"/>
<evidence type="ECO:0000313" key="3">
    <source>
        <dbReference type="EMBL" id="ACO03802.1"/>
    </source>
</evidence>
<name>C0QRL6_PERMH</name>
<dbReference type="RefSeq" id="WP_012676041.1">
    <property type="nucleotide sequence ID" value="NC_012440.1"/>
</dbReference>
<keyword evidence="3" id="KW-0032">Aminotransferase</keyword>
<protein>
    <submittedName>
        <fullName evidence="3">Para-aminobenzoate synthase component 1 (Para-aminobenzoate synthase component I) (ADC synthase)</fullName>
        <ecNumber evidence="3">2.6.1.85</ecNumber>
    </submittedName>
</protein>
<dbReference type="Gene3D" id="3.60.120.10">
    <property type="entry name" value="Anthranilate synthase"/>
    <property type="match status" value="1"/>
</dbReference>
<dbReference type="InterPro" id="IPR005801">
    <property type="entry name" value="ADC_synthase"/>
</dbReference>
<proteinExistence type="predicted"/>
<evidence type="ECO:0000256" key="1">
    <source>
        <dbReference type="SAM" id="MobiDB-lite"/>
    </source>
</evidence>
<gene>
    <name evidence="3" type="ordered locus">PERMA_1545</name>
</gene>
<evidence type="ECO:0000313" key="4">
    <source>
        <dbReference type="Proteomes" id="UP000001366"/>
    </source>
</evidence>
<reference evidence="3 4" key="1">
    <citation type="journal article" date="2009" name="J. Bacteriol.">
        <title>Complete and draft genome sequences of six members of the Aquificales.</title>
        <authorList>
            <person name="Reysenbach A.L."/>
            <person name="Hamamura N."/>
            <person name="Podar M."/>
            <person name="Griffiths E."/>
            <person name="Ferreira S."/>
            <person name="Hochstein R."/>
            <person name="Heidelberg J."/>
            <person name="Johnson J."/>
            <person name="Mead D."/>
            <person name="Pohorille A."/>
            <person name="Sarmiento M."/>
            <person name="Schweighofer K."/>
            <person name="Seshadri R."/>
            <person name="Voytek M.A."/>
        </authorList>
    </citation>
    <scope>NUCLEOTIDE SEQUENCE [LARGE SCALE GENOMIC DNA]</scope>
    <source>
        <strain evidence="4">DSM 14350 / EX-H1</strain>
    </source>
</reference>
<evidence type="ECO:0000259" key="2">
    <source>
        <dbReference type="Pfam" id="PF00425"/>
    </source>
</evidence>
<feature type="compositionally biased region" description="Basic residues" evidence="1">
    <location>
        <begin position="203"/>
        <end position="212"/>
    </location>
</feature>
<feature type="domain" description="Chorismate-utilising enzyme C-terminal" evidence="2">
    <location>
        <begin position="122"/>
        <end position="375"/>
    </location>
</feature>
<dbReference type="InterPro" id="IPR019999">
    <property type="entry name" value="Anth_synth_I-like"/>
</dbReference>
<dbReference type="PRINTS" id="PR00095">
    <property type="entry name" value="ANTSNTHASEI"/>
</dbReference>
<dbReference type="KEGG" id="pmx:PERMA_1545"/>
<dbReference type="EC" id="2.6.1.85" evidence="3"/>
<feature type="region of interest" description="Disordered" evidence="1">
    <location>
        <begin position="203"/>
        <end position="230"/>
    </location>
</feature>
<dbReference type="SUPFAM" id="SSF56322">
    <property type="entry name" value="ADC synthase"/>
    <property type="match status" value="1"/>
</dbReference>
<dbReference type="Pfam" id="PF00425">
    <property type="entry name" value="Chorismate_bind"/>
    <property type="match status" value="1"/>
</dbReference>
<dbReference type="eggNOG" id="COG0147">
    <property type="taxonomic scope" value="Bacteria"/>
</dbReference>
<dbReference type="STRING" id="123214.PERMA_1545"/>
<sequence length="384" mass="44695">MKVYLYSERDGWFKDKGVYLFDKPIIKLVYKNGILYIEDRKIKTEKPFLFIEKLIKEKGYYCAGFISYNYGKKIALKKRIPQQDDIKIPDIYGIFFKNYKKISIPELHLKNKIEDVIYRTDRKRYIEKVLKAKDFISRGEIYQVNIAHRVDIKGFFHPETVFFNLINYQPAPYLMLIKDIHFSVVSASMELFLRKEGRRITTKPIKGTRKRGRSPEEDEKLRSELESSEKERAENLMITDLMRNDLGRISEKGSVKVEKLFGIEKYRSVFQMVSTVSSQLKKSISLQEIIDNTFPPGSVTGAPKIRAMEIISQLEDLSRSVYCGATFLIKPDLDFVMSVAIRQSIFKGKRCSIYVGSGIVADSDPEMEYEETIIKLKANIESLR</sequence>
<dbReference type="PANTHER" id="PTHR11236">
    <property type="entry name" value="AMINOBENZOATE/ANTHRANILATE SYNTHASE"/>
    <property type="match status" value="1"/>
</dbReference>
<dbReference type="InterPro" id="IPR015890">
    <property type="entry name" value="Chorismate_C"/>
</dbReference>
<keyword evidence="4" id="KW-1185">Reference proteome</keyword>
<keyword evidence="3" id="KW-0808">Transferase</keyword>
<dbReference type="PANTHER" id="PTHR11236:SF50">
    <property type="entry name" value="AMINODEOXYCHORISMATE SYNTHASE COMPONENT 1"/>
    <property type="match status" value="1"/>
</dbReference>
<dbReference type="GO" id="GO:0046820">
    <property type="term" value="F:4-amino-4-deoxychorismate synthase activity"/>
    <property type="evidence" value="ECO:0007669"/>
    <property type="project" value="UniProtKB-EC"/>
</dbReference>
<dbReference type="OrthoDB" id="9803598at2"/>